<reference evidence="1 2" key="1">
    <citation type="journal article" date="2013" name="Int. J. Syst. Evol. Microbiol.">
        <title>Kordia antarctica sp. nov., isolated from Antarctic seawater.</title>
        <authorList>
            <person name="Baek K."/>
            <person name="Choi A."/>
            <person name="Kang I."/>
            <person name="Lee K."/>
            <person name="Cho J.C."/>
        </authorList>
    </citation>
    <scope>NUCLEOTIDE SEQUENCE [LARGE SCALE GENOMIC DNA]</scope>
    <source>
        <strain evidence="1 2">IMCC3317</strain>
    </source>
</reference>
<dbReference type="KEGG" id="kan:IMCC3317_10480"/>
<dbReference type="EMBL" id="CP019288">
    <property type="protein sequence ID" value="QHI35701.1"/>
    <property type="molecule type" value="Genomic_DNA"/>
</dbReference>
<dbReference type="RefSeq" id="WP_160128427.1">
    <property type="nucleotide sequence ID" value="NZ_CP019288.1"/>
</dbReference>
<sequence length="67" mass="7078">MKKRSIKHLSLGKTSISKLGTEAVIGGAPTTDQSQYCPANPLPTPIRHSLNPAVCVTRSCNSICPVC</sequence>
<dbReference type="OrthoDB" id="9911230at2"/>
<evidence type="ECO:0000313" key="2">
    <source>
        <dbReference type="Proteomes" id="UP000464657"/>
    </source>
</evidence>
<dbReference type="Proteomes" id="UP000464657">
    <property type="component" value="Chromosome"/>
</dbReference>
<name>A0A7L4ZGX8_9FLAO</name>
<dbReference type="AlphaFoldDB" id="A0A7L4ZGX8"/>
<evidence type="ECO:0008006" key="3">
    <source>
        <dbReference type="Google" id="ProtNLM"/>
    </source>
</evidence>
<organism evidence="1 2">
    <name type="scientific">Kordia antarctica</name>
    <dbReference type="NCBI Taxonomy" id="1218801"/>
    <lineage>
        <taxon>Bacteria</taxon>
        <taxon>Pseudomonadati</taxon>
        <taxon>Bacteroidota</taxon>
        <taxon>Flavobacteriia</taxon>
        <taxon>Flavobacteriales</taxon>
        <taxon>Flavobacteriaceae</taxon>
        <taxon>Kordia</taxon>
    </lineage>
</organism>
<gene>
    <name evidence="1" type="ORF">IMCC3317_10480</name>
</gene>
<evidence type="ECO:0000313" key="1">
    <source>
        <dbReference type="EMBL" id="QHI35701.1"/>
    </source>
</evidence>
<proteinExistence type="predicted"/>
<accession>A0A7L4ZGX8</accession>
<keyword evidence="2" id="KW-1185">Reference proteome</keyword>
<protein>
    <recommendedName>
        <fullName evidence="3">Class I lanthipeptide</fullName>
    </recommendedName>
</protein>